<accession>D4H0V5</accession>
<dbReference type="RefSeq" id="WP_013011128.1">
    <property type="nucleotide sequence ID" value="NC_013943.1"/>
</dbReference>
<dbReference type="eggNOG" id="ENOG5030VQQ">
    <property type="taxonomic scope" value="Bacteria"/>
</dbReference>
<evidence type="ECO:0000313" key="3">
    <source>
        <dbReference type="Proteomes" id="UP000002012"/>
    </source>
</evidence>
<organism evidence="2 3">
    <name type="scientific">Denitrovibrio acetiphilus (strain DSM 12809 / NBRC 114555 / N2460)</name>
    <dbReference type="NCBI Taxonomy" id="522772"/>
    <lineage>
        <taxon>Bacteria</taxon>
        <taxon>Pseudomonadati</taxon>
        <taxon>Deferribacterota</taxon>
        <taxon>Deferribacteres</taxon>
        <taxon>Deferribacterales</taxon>
        <taxon>Geovibrionaceae</taxon>
        <taxon>Denitrovibrio</taxon>
    </lineage>
</organism>
<protein>
    <submittedName>
        <fullName evidence="2">Uncharacterized protein</fullName>
    </submittedName>
</protein>
<dbReference type="InParanoid" id="D4H0V5"/>
<keyword evidence="3" id="KW-1185">Reference proteome</keyword>
<dbReference type="PaxDb" id="522772-Dacet_1854"/>
<dbReference type="HOGENOM" id="CLU_686466_0_0_0"/>
<dbReference type="AlphaFoldDB" id="D4H0V5"/>
<dbReference type="KEGG" id="dap:Dacet_1854"/>
<feature type="chain" id="PRO_5003057691" evidence="1">
    <location>
        <begin position="26"/>
        <end position="408"/>
    </location>
</feature>
<evidence type="ECO:0000256" key="1">
    <source>
        <dbReference type="SAM" id="SignalP"/>
    </source>
</evidence>
<feature type="signal peptide" evidence="1">
    <location>
        <begin position="1"/>
        <end position="25"/>
    </location>
</feature>
<dbReference type="STRING" id="522772.Dacet_1854"/>
<evidence type="ECO:0000313" key="2">
    <source>
        <dbReference type="EMBL" id="ADD68618.1"/>
    </source>
</evidence>
<name>D4H0V5_DENA2</name>
<sequence precursor="true">MSQKIMTLFALVLSAVLIAPLSVSAGEDDYIVGLSAFRDGLYEISAPTLESYLGGETDKRKADYAHYLLYRIYMADKDYQKSLAHLKAVDDVVDRRFEREQMTRDMMIMLTKTDCSAASAYLVKANDEDSINYYLDSECKPDESAAKIIIENATETGTKLKVVSEFSDKPVIVGSVFDSIDPTTLDAKTKKYFALYFYKNGDMERFSKVRAVYEDSDVVGLDLDRMWQAGEKESFIAGFEKFKDKYELAGANACRAIDIYKKSEKPFDCDLINECMQEYSVEFVQVKGACLVKAGDKEKVTAFIDSLKPAIFSGMCSYGEYIFYNELYTGKSESKFYQCEERYKIAEILMRKEKYQSVVNMFFKKEGDMDKFYTASAFRKLGKTDVADSTASGIKDESLKATYNGGTQ</sequence>
<gene>
    <name evidence="2" type="ordered locus">Dacet_1854</name>
</gene>
<dbReference type="Proteomes" id="UP000002012">
    <property type="component" value="Chromosome"/>
</dbReference>
<dbReference type="EMBL" id="CP001968">
    <property type="protein sequence ID" value="ADD68618.1"/>
    <property type="molecule type" value="Genomic_DNA"/>
</dbReference>
<reference evidence="2 3" key="1">
    <citation type="journal article" date="2010" name="Stand. Genomic Sci.">
        <title>Complete genome sequence of Denitrovibrio acetiphilus type strain (N2460).</title>
        <authorList>
            <person name="Kiss H."/>
            <person name="Lang E."/>
            <person name="Lapidus A."/>
            <person name="Copeland A."/>
            <person name="Nolan M."/>
            <person name="Glavina Del Rio T."/>
            <person name="Chen F."/>
            <person name="Lucas S."/>
            <person name="Tice H."/>
            <person name="Cheng J.F."/>
            <person name="Han C."/>
            <person name="Goodwin L."/>
            <person name="Pitluck S."/>
            <person name="Liolios K."/>
            <person name="Pati A."/>
            <person name="Ivanova N."/>
            <person name="Mavromatis K."/>
            <person name="Chen A."/>
            <person name="Palaniappan K."/>
            <person name="Land M."/>
            <person name="Hauser L."/>
            <person name="Chang Y.J."/>
            <person name="Jeffries C.D."/>
            <person name="Detter J.C."/>
            <person name="Brettin T."/>
            <person name="Spring S."/>
            <person name="Rohde M."/>
            <person name="Goker M."/>
            <person name="Woyke T."/>
            <person name="Bristow J."/>
            <person name="Eisen J.A."/>
            <person name="Markowitz V."/>
            <person name="Hugenholtz P."/>
            <person name="Kyrpides N.C."/>
            <person name="Klenk H.P."/>
        </authorList>
    </citation>
    <scope>NUCLEOTIDE SEQUENCE [LARGE SCALE GENOMIC DNA]</scope>
    <source>
        <strain evidence="3">DSM 12809 / NBRC 114555 / N2460</strain>
    </source>
</reference>
<proteinExistence type="predicted"/>
<dbReference type="OrthoDB" id="9786696at2"/>
<keyword evidence="1" id="KW-0732">Signal</keyword>